<dbReference type="RefSeq" id="WP_255309701.1">
    <property type="nucleotide sequence ID" value="NZ_JAPYYP010000003.1"/>
</dbReference>
<name>A0A9X3TNH1_9BACL</name>
<feature type="compositionally biased region" description="Polar residues" evidence="1">
    <location>
        <begin position="1"/>
        <end position="12"/>
    </location>
</feature>
<sequence length="41" mass="4738">MRMSNNRSTQYGGNQGHSSKSQTSQKQKSERDRNLNKQDPQ</sequence>
<comment type="caution">
    <text evidence="2">The sequence shown here is derived from an EMBL/GenBank/DDBJ whole genome shotgun (WGS) entry which is preliminary data.</text>
</comment>
<organism evidence="2 3">
    <name type="scientific">Brevibacillus thermoruber</name>
    <dbReference type="NCBI Taxonomy" id="33942"/>
    <lineage>
        <taxon>Bacteria</taxon>
        <taxon>Bacillati</taxon>
        <taxon>Bacillota</taxon>
        <taxon>Bacilli</taxon>
        <taxon>Bacillales</taxon>
        <taxon>Paenibacillaceae</taxon>
        <taxon>Brevibacillus</taxon>
    </lineage>
</organism>
<evidence type="ECO:0000313" key="2">
    <source>
        <dbReference type="EMBL" id="MDA5107640.1"/>
    </source>
</evidence>
<dbReference type="Proteomes" id="UP001151071">
    <property type="component" value="Unassembled WGS sequence"/>
</dbReference>
<dbReference type="AlphaFoldDB" id="A0A9X3TNH1"/>
<feature type="region of interest" description="Disordered" evidence="1">
    <location>
        <begin position="1"/>
        <end position="41"/>
    </location>
</feature>
<feature type="compositionally biased region" description="Basic and acidic residues" evidence="1">
    <location>
        <begin position="27"/>
        <end position="41"/>
    </location>
</feature>
<reference evidence="2" key="1">
    <citation type="submission" date="2022-12" db="EMBL/GenBank/DDBJ databases">
        <title>Draft genome sequence of the thermophilic strain Brevibacillus thermoruber HT42, isolated from Los Humeros, Puebla, Mexico, with biotechnological potential.</title>
        <authorList>
            <person name="Lara Sanchez J."/>
            <person name="Solis Palacios R."/>
            <person name="Bustos Baena A.S."/>
            <person name="Ruz Baez A.E."/>
            <person name="Espinosa Luna G."/>
            <person name="Oliart Ros R.M."/>
        </authorList>
    </citation>
    <scope>NUCLEOTIDE SEQUENCE</scope>
    <source>
        <strain evidence="2">HT42</strain>
    </source>
</reference>
<gene>
    <name evidence="2" type="ORF">O3V59_04650</name>
</gene>
<accession>A0A9X3TNH1</accession>
<dbReference type="EMBL" id="JAPYYP010000003">
    <property type="protein sequence ID" value="MDA5107640.1"/>
    <property type="molecule type" value="Genomic_DNA"/>
</dbReference>
<evidence type="ECO:0000313" key="3">
    <source>
        <dbReference type="Proteomes" id="UP001151071"/>
    </source>
</evidence>
<keyword evidence="3" id="KW-1185">Reference proteome</keyword>
<protein>
    <submittedName>
        <fullName evidence="2">Uncharacterized protein</fullName>
    </submittedName>
</protein>
<evidence type="ECO:0000256" key="1">
    <source>
        <dbReference type="SAM" id="MobiDB-lite"/>
    </source>
</evidence>
<proteinExistence type="predicted"/>